<reference evidence="2 3" key="1">
    <citation type="submission" date="2020-01" db="EMBL/GenBank/DDBJ databases">
        <authorList>
            <person name="Gulvik C.A."/>
            <person name="Batra D.G."/>
        </authorList>
    </citation>
    <scope>NUCLEOTIDE SEQUENCE [LARGE SCALE GENOMIC DNA]</scope>
    <source>
        <strain evidence="2 3">W9323</strain>
    </source>
</reference>
<dbReference type="InterPro" id="IPR050570">
    <property type="entry name" value="Cell_wall_metabolism_enzyme"/>
</dbReference>
<dbReference type="PANTHER" id="PTHR21666">
    <property type="entry name" value="PEPTIDASE-RELATED"/>
    <property type="match status" value="1"/>
</dbReference>
<evidence type="ECO:0000313" key="2">
    <source>
        <dbReference type="EMBL" id="QKG83190.1"/>
    </source>
</evidence>
<accession>A0A7D4BHV2</accession>
<dbReference type="KEGG" id="kpul:GXN76_01075"/>
<sequence>MIAVKTLFKGLLGFVLVVALSFTGLTEGAVKQAEAACDFIKPTEGTITSKFRPPSRPTHHGIDIAKSGKVSVKASAAGTVSRSYYSSSYGHVVFIKHTIRGTQYETVYAHMRDRAVKQGDKVSQGKHLGYMGSTGDSTGQHLHFEIHKPNWTSSKQYAVDPLKQIQCSGSGSGHTESFQIGGKSLTKNFTVPAGSTITVTPSSISQKAYSIKVRLTNTKTGNYVEETIPKQDGKFTNMKGGTFKVTLYQMKQGTVSGNVRVKTAKETHTDTFKIGNSFTMKKQFKVGAGKSISVKPQSLSQKSYRIKIRLTNTATGKYTEETIPTQDGKFTNMRGGTYKVTLYQQKEGPVSGKVTVK</sequence>
<feature type="domain" description="M23ase beta-sheet core" evidence="1">
    <location>
        <begin position="58"/>
        <end position="155"/>
    </location>
</feature>
<dbReference type="AlphaFoldDB" id="A0A7D4BHV2"/>
<gene>
    <name evidence="2" type="ORF">GXN76_01075</name>
</gene>
<dbReference type="SUPFAM" id="SSF51261">
    <property type="entry name" value="Duplicated hybrid motif"/>
    <property type="match status" value="1"/>
</dbReference>
<dbReference type="PANTHER" id="PTHR21666:SF270">
    <property type="entry name" value="MUREIN HYDROLASE ACTIVATOR ENVC"/>
    <property type="match status" value="1"/>
</dbReference>
<keyword evidence="3" id="KW-1185">Reference proteome</keyword>
<organism evidence="2 3">
    <name type="scientific">Kroppenstedtia pulmonis</name>
    <dbReference type="NCBI Taxonomy" id="1380685"/>
    <lineage>
        <taxon>Bacteria</taxon>
        <taxon>Bacillati</taxon>
        <taxon>Bacillota</taxon>
        <taxon>Bacilli</taxon>
        <taxon>Bacillales</taxon>
        <taxon>Thermoactinomycetaceae</taxon>
        <taxon>Kroppenstedtia</taxon>
    </lineage>
</organism>
<dbReference type="Pfam" id="PF01551">
    <property type="entry name" value="Peptidase_M23"/>
    <property type="match status" value="1"/>
</dbReference>
<dbReference type="Gene3D" id="2.70.70.10">
    <property type="entry name" value="Glucose Permease (Domain IIA)"/>
    <property type="match status" value="1"/>
</dbReference>
<proteinExistence type="predicted"/>
<dbReference type="GO" id="GO:0004222">
    <property type="term" value="F:metalloendopeptidase activity"/>
    <property type="evidence" value="ECO:0007669"/>
    <property type="project" value="TreeGrafter"/>
</dbReference>
<dbReference type="InterPro" id="IPR011055">
    <property type="entry name" value="Dup_hybrid_motif"/>
</dbReference>
<dbReference type="EMBL" id="CP048104">
    <property type="protein sequence ID" value="QKG83190.1"/>
    <property type="molecule type" value="Genomic_DNA"/>
</dbReference>
<evidence type="ECO:0000313" key="3">
    <source>
        <dbReference type="Proteomes" id="UP000503088"/>
    </source>
</evidence>
<dbReference type="InterPro" id="IPR016047">
    <property type="entry name" value="M23ase_b-sheet_dom"/>
</dbReference>
<protein>
    <submittedName>
        <fullName evidence="2">M23 family metallopeptidase</fullName>
    </submittedName>
</protein>
<evidence type="ECO:0000259" key="1">
    <source>
        <dbReference type="Pfam" id="PF01551"/>
    </source>
</evidence>
<name>A0A7D4BHV2_9BACL</name>
<dbReference type="Proteomes" id="UP000503088">
    <property type="component" value="Chromosome"/>
</dbReference>
<dbReference type="CDD" id="cd12797">
    <property type="entry name" value="M23_peptidase"/>
    <property type="match status" value="1"/>
</dbReference>